<evidence type="ECO:0000256" key="6">
    <source>
        <dbReference type="ARBA" id="ARBA00022679"/>
    </source>
</evidence>
<dbReference type="PROSITE" id="PS50109">
    <property type="entry name" value="HIS_KIN"/>
    <property type="match status" value="1"/>
</dbReference>
<keyword evidence="9" id="KW-0067">ATP-binding</keyword>
<dbReference type="InterPro" id="IPR003594">
    <property type="entry name" value="HATPase_dom"/>
</dbReference>
<dbReference type="PANTHER" id="PTHR44936:SF10">
    <property type="entry name" value="SENSOR PROTEIN RSTB"/>
    <property type="match status" value="1"/>
</dbReference>
<feature type="domain" description="HAMP" evidence="13">
    <location>
        <begin position="191"/>
        <end position="246"/>
    </location>
</feature>
<name>A0A934UZT5_9PROT</name>
<feature type="region of interest" description="Disordered" evidence="10">
    <location>
        <begin position="459"/>
        <end position="497"/>
    </location>
</feature>
<evidence type="ECO:0000256" key="8">
    <source>
        <dbReference type="ARBA" id="ARBA00022777"/>
    </source>
</evidence>
<dbReference type="PANTHER" id="PTHR44936">
    <property type="entry name" value="SENSOR PROTEIN CREC"/>
    <property type="match status" value="1"/>
</dbReference>
<evidence type="ECO:0000256" key="11">
    <source>
        <dbReference type="SAM" id="Phobius"/>
    </source>
</evidence>
<dbReference type="GO" id="GO:0000155">
    <property type="term" value="F:phosphorelay sensor kinase activity"/>
    <property type="evidence" value="ECO:0007669"/>
    <property type="project" value="InterPro"/>
</dbReference>
<dbReference type="InterPro" id="IPR003661">
    <property type="entry name" value="HisK_dim/P_dom"/>
</dbReference>
<reference evidence="14" key="2">
    <citation type="journal article" date="2020" name="Microorganisms">
        <title>Osmotic Adaptation and Compatible Solute Biosynthesis of Phototrophic Bacteria as Revealed from Genome Analyses.</title>
        <authorList>
            <person name="Imhoff J.F."/>
            <person name="Rahn T."/>
            <person name="Kunzel S."/>
            <person name="Keller A."/>
            <person name="Neulinger S.C."/>
        </authorList>
    </citation>
    <scope>NUCLEOTIDE SEQUENCE</scope>
    <source>
        <strain evidence="14">DSM 9154</strain>
    </source>
</reference>
<dbReference type="InterPro" id="IPR036890">
    <property type="entry name" value="HATPase_C_sf"/>
</dbReference>
<keyword evidence="7" id="KW-0547">Nucleotide-binding</keyword>
<dbReference type="EMBL" id="NRRE01000020">
    <property type="protein sequence ID" value="MBK1696730.1"/>
    <property type="molecule type" value="Genomic_DNA"/>
</dbReference>
<dbReference type="CDD" id="cd00075">
    <property type="entry name" value="HATPase"/>
    <property type="match status" value="1"/>
</dbReference>
<dbReference type="InterPro" id="IPR003660">
    <property type="entry name" value="HAMP_dom"/>
</dbReference>
<evidence type="ECO:0000259" key="12">
    <source>
        <dbReference type="PROSITE" id="PS50109"/>
    </source>
</evidence>
<dbReference type="InterPro" id="IPR005467">
    <property type="entry name" value="His_kinase_dom"/>
</dbReference>
<keyword evidence="6" id="KW-0808">Transferase</keyword>
<dbReference type="Gene3D" id="6.10.340.10">
    <property type="match status" value="1"/>
</dbReference>
<evidence type="ECO:0000256" key="2">
    <source>
        <dbReference type="ARBA" id="ARBA00004651"/>
    </source>
</evidence>
<evidence type="ECO:0000256" key="7">
    <source>
        <dbReference type="ARBA" id="ARBA00022741"/>
    </source>
</evidence>
<feature type="transmembrane region" description="Helical" evidence="11">
    <location>
        <begin position="170"/>
        <end position="193"/>
    </location>
</feature>
<dbReference type="SMART" id="SM00387">
    <property type="entry name" value="HATPase_c"/>
    <property type="match status" value="1"/>
</dbReference>
<keyword evidence="4" id="KW-1003">Cell membrane</keyword>
<keyword evidence="11" id="KW-1133">Transmembrane helix</keyword>
<evidence type="ECO:0000256" key="1">
    <source>
        <dbReference type="ARBA" id="ARBA00000085"/>
    </source>
</evidence>
<organism evidence="14 15">
    <name type="scientific">Rhodovibrio salinarum</name>
    <dbReference type="NCBI Taxonomy" id="1087"/>
    <lineage>
        <taxon>Bacteria</taxon>
        <taxon>Pseudomonadati</taxon>
        <taxon>Pseudomonadota</taxon>
        <taxon>Alphaproteobacteria</taxon>
        <taxon>Rhodospirillales</taxon>
        <taxon>Rhodovibrionaceae</taxon>
        <taxon>Rhodovibrio</taxon>
    </lineage>
</organism>
<dbReference type="GO" id="GO:0005524">
    <property type="term" value="F:ATP binding"/>
    <property type="evidence" value="ECO:0007669"/>
    <property type="project" value="UniProtKB-KW"/>
</dbReference>
<keyword evidence="15" id="KW-1185">Reference proteome</keyword>
<comment type="catalytic activity">
    <reaction evidence="1">
        <text>ATP + protein L-histidine = ADP + protein N-phospho-L-histidine.</text>
        <dbReference type="EC" id="2.7.13.3"/>
    </reaction>
</comment>
<dbReference type="Gene3D" id="3.30.565.10">
    <property type="entry name" value="Histidine kinase-like ATPase, C-terminal domain"/>
    <property type="match status" value="1"/>
</dbReference>
<feature type="transmembrane region" description="Helical" evidence="11">
    <location>
        <begin position="20"/>
        <end position="40"/>
    </location>
</feature>
<reference evidence="14" key="1">
    <citation type="submission" date="2017-08" db="EMBL/GenBank/DDBJ databases">
        <authorList>
            <person name="Imhoff J.F."/>
            <person name="Rahn T."/>
            <person name="Kuenzel S."/>
            <person name="Neulinger S.C."/>
        </authorList>
    </citation>
    <scope>NUCLEOTIDE SEQUENCE</scope>
    <source>
        <strain evidence="14">DSM 9154</strain>
    </source>
</reference>
<evidence type="ECO:0000256" key="4">
    <source>
        <dbReference type="ARBA" id="ARBA00022475"/>
    </source>
</evidence>
<dbReference type="SUPFAM" id="SSF55874">
    <property type="entry name" value="ATPase domain of HSP90 chaperone/DNA topoisomerase II/histidine kinase"/>
    <property type="match status" value="1"/>
</dbReference>
<comment type="subcellular location">
    <subcellularLocation>
        <location evidence="2">Cell membrane</location>
        <topology evidence="2">Multi-pass membrane protein</topology>
    </subcellularLocation>
</comment>
<dbReference type="PROSITE" id="PS50885">
    <property type="entry name" value="HAMP"/>
    <property type="match status" value="1"/>
</dbReference>
<protein>
    <recommendedName>
        <fullName evidence="3">histidine kinase</fullName>
        <ecNumber evidence="3">2.7.13.3</ecNumber>
    </recommendedName>
</protein>
<dbReference type="SUPFAM" id="SSF47384">
    <property type="entry name" value="Homodimeric domain of signal transducing histidine kinase"/>
    <property type="match status" value="1"/>
</dbReference>
<gene>
    <name evidence="14" type="ORF">CKO21_05675</name>
</gene>
<dbReference type="Proteomes" id="UP000778970">
    <property type="component" value="Unassembled WGS sequence"/>
</dbReference>
<evidence type="ECO:0000259" key="13">
    <source>
        <dbReference type="PROSITE" id="PS50885"/>
    </source>
</evidence>
<evidence type="ECO:0000256" key="3">
    <source>
        <dbReference type="ARBA" id="ARBA00012438"/>
    </source>
</evidence>
<dbReference type="InterPro" id="IPR036097">
    <property type="entry name" value="HisK_dim/P_sf"/>
</dbReference>
<dbReference type="RefSeq" id="WP_081728882.1">
    <property type="nucleotide sequence ID" value="NZ_NRRE01000020.1"/>
</dbReference>
<evidence type="ECO:0000256" key="9">
    <source>
        <dbReference type="ARBA" id="ARBA00022840"/>
    </source>
</evidence>
<proteinExistence type="predicted"/>
<evidence type="ECO:0000256" key="5">
    <source>
        <dbReference type="ARBA" id="ARBA00022553"/>
    </source>
</evidence>
<evidence type="ECO:0000313" key="15">
    <source>
        <dbReference type="Proteomes" id="UP000778970"/>
    </source>
</evidence>
<dbReference type="AlphaFoldDB" id="A0A934UZT5"/>
<evidence type="ECO:0000256" key="10">
    <source>
        <dbReference type="SAM" id="MobiDB-lite"/>
    </source>
</evidence>
<sequence length="497" mass="53620">MTRARLSLPSPVKGLSVRLLVLTIFFVMLAEVLIFVPSIARYRLSYLEEKLASAHLAVLALEATPDQMVSEELEGELLDYVGAHSIALKRPDRGKLMLMREPPGPVHASYDLRGAGAFALIADAFGSLTSPGDRVIRVVGTSPHQPNAMVEVVIEEKPLCQAMFAFGERILVLSLAISLITAALVYVALHLMMVRPMRRVTASMTRFREDPEDVTAQIQPSNRTDEIGVAERELASMQGRLATALHQKTRLAALGIAVTKVSHDLKNILASARLVSDRLADSGDPDVRRLAPTLVKTIDRAVHLCQQTLNFTQEGPPRLEISRFDLAMLVEDIAGEIAAAQTSDSLAAGPVVNHLPTELEVEADRDQLYRVFSNLLRNAVEAGATRVEVAAQTHNGDLSVTIADDGPGLPPRVRDNIFQPFSGTMKQGGTGLGLAIARDLVRAHGGDITLTGTDASGTAFQIELPRRAKTGRPRRGPGSDDGGNRTRTPSSELRAAS</sequence>
<evidence type="ECO:0000313" key="14">
    <source>
        <dbReference type="EMBL" id="MBK1696730.1"/>
    </source>
</evidence>
<keyword evidence="8 14" id="KW-0418">Kinase</keyword>
<keyword evidence="11" id="KW-0472">Membrane</keyword>
<feature type="domain" description="Histidine kinase" evidence="12">
    <location>
        <begin position="260"/>
        <end position="468"/>
    </location>
</feature>
<dbReference type="Pfam" id="PF02518">
    <property type="entry name" value="HATPase_c"/>
    <property type="match status" value="1"/>
</dbReference>
<dbReference type="PRINTS" id="PR00344">
    <property type="entry name" value="BCTRLSENSOR"/>
</dbReference>
<accession>A0A934UZT5</accession>
<keyword evidence="5" id="KW-0597">Phosphoprotein</keyword>
<comment type="caution">
    <text evidence="14">The sequence shown here is derived from an EMBL/GenBank/DDBJ whole genome shotgun (WGS) entry which is preliminary data.</text>
</comment>
<dbReference type="InterPro" id="IPR004358">
    <property type="entry name" value="Sig_transdc_His_kin-like_C"/>
</dbReference>
<dbReference type="GO" id="GO:0005886">
    <property type="term" value="C:plasma membrane"/>
    <property type="evidence" value="ECO:0007669"/>
    <property type="project" value="UniProtKB-SubCell"/>
</dbReference>
<dbReference type="Gene3D" id="1.10.287.130">
    <property type="match status" value="1"/>
</dbReference>
<keyword evidence="11" id="KW-0812">Transmembrane</keyword>
<dbReference type="EC" id="2.7.13.3" evidence="3"/>
<dbReference type="SMART" id="SM00388">
    <property type="entry name" value="HisKA"/>
    <property type="match status" value="1"/>
</dbReference>
<dbReference type="InterPro" id="IPR050980">
    <property type="entry name" value="2C_sensor_his_kinase"/>
</dbReference>